<evidence type="ECO:0000313" key="2">
    <source>
        <dbReference type="Proteomes" id="UP000094969"/>
    </source>
</evidence>
<protein>
    <recommendedName>
        <fullName evidence="3">DUF1217 domain-containing protein</fullName>
    </recommendedName>
</protein>
<evidence type="ECO:0000313" key="1">
    <source>
        <dbReference type="EMBL" id="AOO79293.1"/>
    </source>
</evidence>
<accession>A0A1D7TVZ5</accession>
<reference evidence="1 2" key="1">
    <citation type="journal article" date="2015" name="Antonie Van Leeuwenhoek">
        <title>Bosea vaviloviae sp. nov., a new species of slow-growing rhizobia isolated from nodules of the relict species Vavilovia formosa (Stev.) Fed.</title>
        <authorList>
            <person name="Safronova V.I."/>
            <person name="Kuznetsova I.G."/>
            <person name="Sazanova A.L."/>
            <person name="Kimeklis A.K."/>
            <person name="Belimov A.A."/>
            <person name="Andronov E.E."/>
            <person name="Pinaev A.G."/>
            <person name="Chizhevskaya E.P."/>
            <person name="Pukhaev A.R."/>
            <person name="Popov K.P."/>
            <person name="Willems A."/>
            <person name="Tikhonovich I.A."/>
        </authorList>
    </citation>
    <scope>NUCLEOTIDE SEQUENCE [LARGE SCALE GENOMIC DNA]</scope>
    <source>
        <strain evidence="1 2">Vaf18</strain>
    </source>
</reference>
<dbReference type="InterPro" id="IPR023157">
    <property type="entry name" value="AGR-C-984p-like_sf"/>
</dbReference>
<organism evidence="1 2">
    <name type="scientific">Bosea vaviloviae</name>
    <dbReference type="NCBI Taxonomy" id="1526658"/>
    <lineage>
        <taxon>Bacteria</taxon>
        <taxon>Pseudomonadati</taxon>
        <taxon>Pseudomonadota</taxon>
        <taxon>Alphaproteobacteria</taxon>
        <taxon>Hyphomicrobiales</taxon>
        <taxon>Boseaceae</taxon>
        <taxon>Bosea</taxon>
    </lineage>
</organism>
<name>A0A1D7TVZ5_9HYPH</name>
<dbReference type="STRING" id="1526658.BHK69_01190"/>
<evidence type="ECO:0008006" key="3">
    <source>
        <dbReference type="Google" id="ProtNLM"/>
    </source>
</evidence>
<proteinExistence type="predicted"/>
<dbReference type="Gene3D" id="1.10.3700.10">
    <property type="entry name" value="AGR C 984p-like"/>
    <property type="match status" value="2"/>
</dbReference>
<dbReference type="EMBL" id="CP017147">
    <property type="protein sequence ID" value="AOO79293.1"/>
    <property type="molecule type" value="Genomic_DNA"/>
</dbReference>
<dbReference type="SUPFAM" id="SSF158837">
    <property type="entry name" value="AGR C 984p-like"/>
    <property type="match status" value="2"/>
</dbReference>
<keyword evidence="2" id="KW-1185">Reference proteome</keyword>
<dbReference type="InterPro" id="IPR010626">
    <property type="entry name" value="DUF1217"/>
</dbReference>
<gene>
    <name evidence="1" type="ORF">BHK69_01190</name>
</gene>
<sequence length="397" mass="43430">MREAETGVLISVRSTQALRGTVIGEDRNNPVAAEAPMTTTMIAYQAVTRNLTQSLARTAAKPDVASHAAYFEKNIGKVKTLDDFMKDDRLYRYAVEAFGLGDMAYAKAFMRKVLAGGVKDSNSFANKLTDPRYRELAATFDFSTETADTTYFQTNIGKVKTVTSFTDKSASRMFDYAIKAFGLESVVDTPKEKEAVTQALHLGKDSPLHFADPAIDKQFRAFLKAFDFADKGAKATSDKAMMQQTVDRHNAAVRSDQTKTTVEKYTRQKLEQDAGASDDSVRLALYFERKAPTIKTAYQILADAALLKVVQTALGIPSETSAMPIDKQATMIEKKLDLKTLQDPDGLKRFMQRFTSLAGAGSGASSNPTMLLFSQPSSALIGQDVLASLQKLRLGGI</sequence>
<dbReference type="KEGG" id="bvv:BHK69_01190"/>
<dbReference type="AlphaFoldDB" id="A0A1D7TVZ5"/>
<dbReference type="Proteomes" id="UP000094969">
    <property type="component" value="Chromosome"/>
</dbReference>
<dbReference type="Pfam" id="PF06748">
    <property type="entry name" value="DUF1217"/>
    <property type="match status" value="2"/>
</dbReference>